<dbReference type="InterPro" id="IPR028081">
    <property type="entry name" value="Leu-bd"/>
</dbReference>
<dbReference type="InterPro" id="IPR028082">
    <property type="entry name" value="Peripla_BP_I"/>
</dbReference>
<feature type="domain" description="Leucine-binding protein" evidence="4">
    <location>
        <begin position="51"/>
        <end position="404"/>
    </location>
</feature>
<dbReference type="EMBL" id="FOKG01000026">
    <property type="protein sequence ID" value="SFB60691.1"/>
    <property type="molecule type" value="Genomic_DNA"/>
</dbReference>
<accession>A0A1I1CDG1</accession>
<evidence type="ECO:0000313" key="5">
    <source>
        <dbReference type="EMBL" id="SFB60691.1"/>
    </source>
</evidence>
<protein>
    <submittedName>
        <fullName evidence="5">ABC-type branched-chain amino acid transport system, substrate-binding protein</fullName>
    </submittedName>
</protein>
<dbReference type="STRING" id="490629.SAMN05216266_12622"/>
<evidence type="ECO:0000256" key="1">
    <source>
        <dbReference type="ARBA" id="ARBA00010062"/>
    </source>
</evidence>
<dbReference type="OrthoDB" id="26870at2"/>
<dbReference type="Proteomes" id="UP000243799">
    <property type="component" value="Unassembled WGS sequence"/>
</dbReference>
<organism evidence="5 6">
    <name type="scientific">Amycolatopsis marina</name>
    <dbReference type="NCBI Taxonomy" id="490629"/>
    <lineage>
        <taxon>Bacteria</taxon>
        <taxon>Bacillati</taxon>
        <taxon>Actinomycetota</taxon>
        <taxon>Actinomycetes</taxon>
        <taxon>Pseudonocardiales</taxon>
        <taxon>Pseudonocardiaceae</taxon>
        <taxon>Amycolatopsis</taxon>
    </lineage>
</organism>
<dbReference type="Gene3D" id="3.40.50.2300">
    <property type="match status" value="2"/>
</dbReference>
<dbReference type="AlphaFoldDB" id="A0A1I1CDG1"/>
<evidence type="ECO:0000313" key="6">
    <source>
        <dbReference type="Proteomes" id="UP000243799"/>
    </source>
</evidence>
<proteinExistence type="inferred from homology"/>
<dbReference type="PANTHER" id="PTHR47235:SF1">
    <property type="entry name" value="BLR6548 PROTEIN"/>
    <property type="match status" value="1"/>
</dbReference>
<keyword evidence="6" id="KW-1185">Reference proteome</keyword>
<dbReference type="CDD" id="cd06343">
    <property type="entry name" value="PBP1_ABC_ligand_binding-like"/>
    <property type="match status" value="1"/>
</dbReference>
<evidence type="ECO:0000259" key="4">
    <source>
        <dbReference type="Pfam" id="PF13458"/>
    </source>
</evidence>
<reference evidence="6" key="1">
    <citation type="submission" date="2016-10" db="EMBL/GenBank/DDBJ databases">
        <authorList>
            <person name="Varghese N."/>
            <person name="Submissions S."/>
        </authorList>
    </citation>
    <scope>NUCLEOTIDE SEQUENCE [LARGE SCALE GENOMIC DNA]</scope>
    <source>
        <strain evidence="6">CGMCC 4.3568</strain>
    </source>
</reference>
<dbReference type="SUPFAM" id="SSF53822">
    <property type="entry name" value="Periplasmic binding protein-like I"/>
    <property type="match status" value="1"/>
</dbReference>
<sequence>MSRVVRRRGRWVAGLITTAAVVLASCGAGGRPDEGTGGGREASDVGITAESVKVGAHFPLTGVAAPGYSEIPTGAKAYFDYVNANGGVHGRTIEYVYKDDAYNPTNTTQVTNELVLQDEIFAMVGGLGTPTHSAVLDFLNSSGVPDLFVSSGSLLWNQPQENPQTFGWQPDYEVEGKIIGQYVRENLPDAKVGLFLQDDDFGDDGEKGVRRYIDDQIVAAERYAPGNTDVAPQIAALQAAGADLVIGFNVPSYTALSQLTSLRLNYDPQWIYSNVGSDPALVGSLLSKFSEGKVTDSAMLDGAITTEYLSGVDATDDPWTQLWQKVWDAHGGEGELTNYRIYGMAEAYTFVQALQAAGANPTREGIVNAVEQAGGDFQGPGLAPFRYSGESHAGISGVKVARIKGVTTEELTPVLVTGNGDAEITEHTAEHAPPPENGIPDVQPVG</sequence>
<comment type="similarity">
    <text evidence="1">Belongs to the leucine-binding protein family.</text>
</comment>
<evidence type="ECO:0000256" key="3">
    <source>
        <dbReference type="SAM" id="SignalP"/>
    </source>
</evidence>
<dbReference type="Pfam" id="PF13458">
    <property type="entry name" value="Peripla_BP_6"/>
    <property type="match status" value="1"/>
</dbReference>
<gene>
    <name evidence="5" type="ORF">SAMN05216266_12622</name>
</gene>
<feature type="chain" id="PRO_5017283607" evidence="3">
    <location>
        <begin position="25"/>
        <end position="446"/>
    </location>
</feature>
<feature type="signal peptide" evidence="3">
    <location>
        <begin position="1"/>
        <end position="24"/>
    </location>
</feature>
<keyword evidence="2 3" id="KW-0732">Signal</keyword>
<dbReference type="RefSeq" id="WP_091678246.1">
    <property type="nucleotide sequence ID" value="NZ_FOKG01000026.1"/>
</dbReference>
<dbReference type="PROSITE" id="PS51257">
    <property type="entry name" value="PROKAR_LIPOPROTEIN"/>
    <property type="match status" value="1"/>
</dbReference>
<evidence type="ECO:0000256" key="2">
    <source>
        <dbReference type="ARBA" id="ARBA00022729"/>
    </source>
</evidence>
<dbReference type="PANTHER" id="PTHR47235">
    <property type="entry name" value="BLR6548 PROTEIN"/>
    <property type="match status" value="1"/>
</dbReference>
<name>A0A1I1CDG1_9PSEU</name>